<keyword evidence="3" id="KW-0614">Plasmid</keyword>
<accession>D0F1P9</accession>
<feature type="transmembrane region" description="Helical" evidence="2">
    <location>
        <begin position="7"/>
        <end position="25"/>
    </location>
</feature>
<dbReference type="AlphaFoldDB" id="D0F1P9"/>
<name>D0F1P9_9ACTN</name>
<keyword evidence="2" id="KW-0812">Transmembrane</keyword>
<organism evidence="3">
    <name type="scientific">Streptomyces sp. x3</name>
    <dbReference type="NCBI Taxonomy" id="682314"/>
    <lineage>
        <taxon>Bacteria</taxon>
        <taxon>Bacillati</taxon>
        <taxon>Actinomycetota</taxon>
        <taxon>Actinomycetes</taxon>
        <taxon>Kitasatosporales</taxon>
        <taxon>Streptomycetaceae</taxon>
        <taxon>Streptomyces</taxon>
    </lineage>
</organism>
<reference evidence="3" key="1">
    <citation type="submission" date="2009-09" db="EMBL/GenBank/DDBJ databases">
        <title>The complete DNA sequence of thermophilic Streptomyces plasmid pTSC2.</title>
        <authorList>
            <person name="Zhang Z."/>
            <person name="Chen W."/>
            <person name="Qin Z."/>
        </authorList>
    </citation>
    <scope>NUCLEOTIDE SEQUENCE</scope>
    <source>
        <strain evidence="3">X3</strain>
        <plasmid evidence="3">pTSC2</plasmid>
    </source>
</reference>
<feature type="transmembrane region" description="Helical" evidence="2">
    <location>
        <begin position="31"/>
        <end position="51"/>
    </location>
</feature>
<evidence type="ECO:0000256" key="2">
    <source>
        <dbReference type="SAM" id="Phobius"/>
    </source>
</evidence>
<protein>
    <submittedName>
        <fullName evidence="3">PTSC2.1c</fullName>
    </submittedName>
</protein>
<sequence length="318" mass="33147">MTAAPAVAMTAVSMVLTLAVVVMWLGEAMPWPVALVVGLGLDGGWLATLAYDRRLAAQGDHSIPVTAIGWAFGAIATGVLVVHALTADGSAGAWLAVAWLPLAAKCLWLVHGLWERTALTPRALDEIREIQQEARDEAAVARARLRAQAATETTRLEAVTAAGARVARVQARTAERLSGAWSTLEAARQGEGTARALTCVVTPGVTGVTEARWELPVWGPVAPVPAIEAPALTDAELDRIVSEILASETPPPSYREMGPAVPGRRAQRLGDPPAGAGGASRPGRRWVLVSASPTSPPWRSASPGLTPGVELRPGPKIA</sequence>
<keyword evidence="2" id="KW-0472">Membrane</keyword>
<evidence type="ECO:0000256" key="1">
    <source>
        <dbReference type="SAM" id="MobiDB-lite"/>
    </source>
</evidence>
<proteinExistence type="predicted"/>
<dbReference type="EMBL" id="GQ984145">
    <property type="protein sequence ID" value="ACX54945.1"/>
    <property type="molecule type" value="Genomic_DNA"/>
</dbReference>
<geneLocation type="plasmid" evidence="3">
    <name>pTSC2</name>
</geneLocation>
<evidence type="ECO:0000313" key="3">
    <source>
        <dbReference type="EMBL" id="ACX54945.1"/>
    </source>
</evidence>
<feature type="region of interest" description="Disordered" evidence="1">
    <location>
        <begin position="249"/>
        <end position="318"/>
    </location>
</feature>
<feature type="transmembrane region" description="Helical" evidence="2">
    <location>
        <begin position="91"/>
        <end position="114"/>
    </location>
</feature>
<keyword evidence="2" id="KW-1133">Transmembrane helix</keyword>
<feature type="transmembrane region" description="Helical" evidence="2">
    <location>
        <begin position="63"/>
        <end position="85"/>
    </location>
</feature>